<sequence length="274" mass="28155">MDMEAFRAYFLSHAAFVVRAVPSSPPIEPPLTAAGAPSSGGGARVCTAGDSSRDTVGREGGGGDGAACGEEGAPCSPGGVAGDAAGPTGHSEVRSSEGLMSPPGELASSCPPERSVRSSGAATGCSPEDRAVAAAATTAAAVAATIGSDEARNAGSTAVEEEEDNERDAGMKVWGAFYIKPNFPGRCSHVCNGGFITDPRRRQRGVARLMGHAFLRFAKDLGYRASYFNLVFRSNEASLRLWRGLGFTELAVVPKAARLKGIDGLVKTKMNFAA</sequence>
<name>D7FSN4_ECTSI</name>
<dbReference type="GO" id="GO:0016747">
    <property type="term" value="F:acyltransferase activity, transferring groups other than amino-acyl groups"/>
    <property type="evidence" value="ECO:0007669"/>
    <property type="project" value="InterPro"/>
</dbReference>
<dbReference type="EMBL" id="FN648417">
    <property type="protein sequence ID" value="CBJ31175.1"/>
    <property type="molecule type" value="Genomic_DNA"/>
</dbReference>
<proteinExistence type="predicted"/>
<feature type="domain" description="N-acetyltransferase" evidence="2">
    <location>
        <begin position="184"/>
        <end position="247"/>
    </location>
</feature>
<dbReference type="Proteomes" id="UP000002630">
    <property type="component" value="Linkage Group LG18"/>
</dbReference>
<dbReference type="GO" id="GO:0005634">
    <property type="term" value="C:nucleus"/>
    <property type="evidence" value="ECO:0007669"/>
    <property type="project" value="TreeGrafter"/>
</dbReference>
<dbReference type="InterPro" id="IPR000182">
    <property type="entry name" value="GNAT_dom"/>
</dbReference>
<evidence type="ECO:0000256" key="1">
    <source>
        <dbReference type="SAM" id="MobiDB-lite"/>
    </source>
</evidence>
<keyword evidence="4" id="KW-1185">Reference proteome</keyword>
<dbReference type="EMBL" id="FN649743">
    <property type="protein sequence ID" value="CBJ31175.1"/>
    <property type="molecule type" value="Genomic_DNA"/>
</dbReference>
<organism evidence="3 4">
    <name type="scientific">Ectocarpus siliculosus</name>
    <name type="common">Brown alga</name>
    <name type="synonym">Conferva siliculosa</name>
    <dbReference type="NCBI Taxonomy" id="2880"/>
    <lineage>
        <taxon>Eukaryota</taxon>
        <taxon>Sar</taxon>
        <taxon>Stramenopiles</taxon>
        <taxon>Ochrophyta</taxon>
        <taxon>PX clade</taxon>
        <taxon>Phaeophyceae</taxon>
        <taxon>Ectocarpales</taxon>
        <taxon>Ectocarpaceae</taxon>
        <taxon>Ectocarpus</taxon>
    </lineage>
</organism>
<evidence type="ECO:0000259" key="2">
    <source>
        <dbReference type="Pfam" id="PF00583"/>
    </source>
</evidence>
<dbReference type="PANTHER" id="PTHR43138">
    <property type="entry name" value="ACETYLTRANSFERASE, GNAT FAMILY"/>
    <property type="match status" value="1"/>
</dbReference>
<dbReference type="Pfam" id="PF00583">
    <property type="entry name" value="Acetyltransf_1"/>
    <property type="match status" value="1"/>
</dbReference>
<dbReference type="InterPro" id="IPR016181">
    <property type="entry name" value="Acyl_CoA_acyltransferase"/>
</dbReference>
<gene>
    <name evidence="3" type="ORF">Esi_0237_0011</name>
</gene>
<dbReference type="OrthoDB" id="10264707at2759"/>
<dbReference type="SUPFAM" id="SSF55729">
    <property type="entry name" value="Acyl-CoA N-acyltransferases (Nat)"/>
    <property type="match status" value="1"/>
</dbReference>
<evidence type="ECO:0000313" key="3">
    <source>
        <dbReference type="EMBL" id="CBJ31175.1"/>
    </source>
</evidence>
<reference evidence="3 4" key="1">
    <citation type="journal article" date="2010" name="Nature">
        <title>The Ectocarpus genome and the independent evolution of multicellularity in brown algae.</title>
        <authorList>
            <person name="Cock J.M."/>
            <person name="Sterck L."/>
            <person name="Rouze P."/>
            <person name="Scornet D."/>
            <person name="Allen A.E."/>
            <person name="Amoutzias G."/>
            <person name="Anthouard V."/>
            <person name="Artiguenave F."/>
            <person name="Aury J.M."/>
            <person name="Badger J.H."/>
            <person name="Beszteri B."/>
            <person name="Billiau K."/>
            <person name="Bonnet E."/>
            <person name="Bothwell J.H."/>
            <person name="Bowler C."/>
            <person name="Boyen C."/>
            <person name="Brownlee C."/>
            <person name="Carrano C.J."/>
            <person name="Charrier B."/>
            <person name="Cho G.Y."/>
            <person name="Coelho S.M."/>
            <person name="Collen J."/>
            <person name="Corre E."/>
            <person name="Da Silva C."/>
            <person name="Delage L."/>
            <person name="Delaroque N."/>
            <person name="Dittami S.M."/>
            <person name="Doulbeau S."/>
            <person name="Elias M."/>
            <person name="Farnham G."/>
            <person name="Gachon C.M."/>
            <person name="Gschloessl B."/>
            <person name="Heesch S."/>
            <person name="Jabbari K."/>
            <person name="Jubin C."/>
            <person name="Kawai H."/>
            <person name="Kimura K."/>
            <person name="Kloareg B."/>
            <person name="Kupper F.C."/>
            <person name="Lang D."/>
            <person name="Le Bail A."/>
            <person name="Leblanc C."/>
            <person name="Lerouge P."/>
            <person name="Lohr M."/>
            <person name="Lopez P.J."/>
            <person name="Martens C."/>
            <person name="Maumus F."/>
            <person name="Michel G."/>
            <person name="Miranda-Saavedra D."/>
            <person name="Morales J."/>
            <person name="Moreau H."/>
            <person name="Motomura T."/>
            <person name="Nagasato C."/>
            <person name="Napoli C.A."/>
            <person name="Nelson D.R."/>
            <person name="Nyvall-Collen P."/>
            <person name="Peters A.F."/>
            <person name="Pommier C."/>
            <person name="Potin P."/>
            <person name="Poulain J."/>
            <person name="Quesneville H."/>
            <person name="Read B."/>
            <person name="Rensing S.A."/>
            <person name="Ritter A."/>
            <person name="Rousvoal S."/>
            <person name="Samanta M."/>
            <person name="Samson G."/>
            <person name="Schroeder D.C."/>
            <person name="Segurens B."/>
            <person name="Strittmatter M."/>
            <person name="Tonon T."/>
            <person name="Tregear J.W."/>
            <person name="Valentin K."/>
            <person name="von Dassow P."/>
            <person name="Yamagishi T."/>
            <person name="Van de Peer Y."/>
            <person name="Wincker P."/>
        </authorList>
    </citation>
    <scope>NUCLEOTIDE SEQUENCE [LARGE SCALE GENOMIC DNA]</scope>
    <source>
        <strain evidence="4">Ec32 / CCAP1310/4</strain>
    </source>
</reference>
<dbReference type="InParanoid" id="D7FSN4"/>
<evidence type="ECO:0000313" key="4">
    <source>
        <dbReference type="Proteomes" id="UP000002630"/>
    </source>
</evidence>
<dbReference type="eggNOG" id="ENOG502QRFX">
    <property type="taxonomic scope" value="Eukaryota"/>
</dbReference>
<dbReference type="Gene3D" id="3.40.630.30">
    <property type="match status" value="1"/>
</dbReference>
<dbReference type="InterPro" id="IPR052742">
    <property type="entry name" value="Mito_N-acetyltransferase"/>
</dbReference>
<protein>
    <recommendedName>
        <fullName evidence="2">N-acetyltransferase domain-containing protein</fullName>
    </recommendedName>
</protein>
<feature type="region of interest" description="Disordered" evidence="1">
    <location>
        <begin position="29"/>
        <end position="125"/>
    </location>
</feature>
<dbReference type="PANTHER" id="PTHR43138:SF1">
    <property type="entry name" value="N-ACETYLTRANSFERASE ACA1"/>
    <property type="match status" value="1"/>
</dbReference>
<dbReference type="AlphaFoldDB" id="D7FSN4"/>
<dbReference type="STRING" id="2880.D7FSN4"/>
<accession>D7FSN4</accession>